<feature type="region of interest" description="Disordered" evidence="1">
    <location>
        <begin position="1"/>
        <end position="27"/>
    </location>
</feature>
<dbReference type="EMBL" id="BNEB01000005">
    <property type="protein sequence ID" value="GHI63697.1"/>
    <property type="molecule type" value="Genomic_DNA"/>
</dbReference>
<feature type="compositionally biased region" description="Low complexity" evidence="1">
    <location>
        <begin position="1"/>
        <end position="15"/>
    </location>
</feature>
<evidence type="ECO:0000313" key="3">
    <source>
        <dbReference type="Proteomes" id="UP000649259"/>
    </source>
</evidence>
<evidence type="ECO:0000256" key="1">
    <source>
        <dbReference type="SAM" id="MobiDB-lite"/>
    </source>
</evidence>
<dbReference type="GeneID" id="91473167"/>
<feature type="compositionally biased region" description="Basic and acidic residues" evidence="1">
    <location>
        <begin position="407"/>
        <end position="422"/>
    </location>
</feature>
<dbReference type="Proteomes" id="UP000649259">
    <property type="component" value="Unassembled WGS sequence"/>
</dbReference>
<keyword evidence="3" id="KW-1185">Reference proteome</keyword>
<evidence type="ECO:0008006" key="4">
    <source>
        <dbReference type="Google" id="ProtNLM"/>
    </source>
</evidence>
<comment type="caution">
    <text evidence="2">The sequence shown here is derived from an EMBL/GenBank/DDBJ whole genome shotgun (WGS) entry which is preliminary data.</text>
</comment>
<gene>
    <name evidence="2" type="ORF">Saso_53470</name>
</gene>
<feature type="region of interest" description="Disordered" evidence="1">
    <location>
        <begin position="326"/>
        <end position="348"/>
    </location>
</feature>
<organism evidence="2 3">
    <name type="scientific">Streptomyces asoensis</name>
    <dbReference type="NCBI Taxonomy" id="249586"/>
    <lineage>
        <taxon>Bacteria</taxon>
        <taxon>Bacillati</taxon>
        <taxon>Actinomycetota</taxon>
        <taxon>Actinomycetes</taxon>
        <taxon>Kitasatosporales</taxon>
        <taxon>Streptomycetaceae</taxon>
        <taxon>Streptomyces</taxon>
    </lineage>
</organism>
<feature type="region of interest" description="Disordered" evidence="1">
    <location>
        <begin position="360"/>
        <end position="422"/>
    </location>
</feature>
<protein>
    <recommendedName>
        <fullName evidence="4">PE-PGRS family protein</fullName>
    </recommendedName>
</protein>
<evidence type="ECO:0000313" key="2">
    <source>
        <dbReference type="EMBL" id="GHI63697.1"/>
    </source>
</evidence>
<name>A0ABQ3S6N2_9ACTN</name>
<sequence length="422" mass="46186">MHISATVSPTTPSTVWQTRGRHTGPTAPDVLRRHLRALKDAGTLQDFKELPDADTPEGESAFEARWPVAEEITVRARLRLAEWSGSGQEWTLTAEAERPWDQRWPSPAGMFWPWEADTPWGQETVTGERFLTANPLPADDKELRRALRAALRDTWTVHVVVHEAMTPDERGRRSLVPLLPPGLHHRVVEHRAAPHQLRTVNWALKDSGVEVPRGGALVLPGAPAPADYDAAAFSVRSVFLDGTHPTELLEAVRRFAALPRPLPEGADAALTALREEWQLLTLEEELARERKLVVMYKEALEAMTESRDLYREAAEHAHEALAAYREAAAEAGEPRQAPARKAGSPFQQLGRTLERFRETTKGLLPSGPPVSAATGGSPDRDGASGPHDVTGEAEAPVPPEAPEGTDTGDRAEPAGRTGVSDR</sequence>
<accession>A0ABQ3S6N2</accession>
<reference evidence="3" key="1">
    <citation type="submission" date="2023-07" db="EMBL/GenBank/DDBJ databases">
        <title>Whole genome shotgun sequence of Streptomyces cacaoi subsp. asoensis NBRC 13813.</title>
        <authorList>
            <person name="Komaki H."/>
            <person name="Tamura T."/>
        </authorList>
    </citation>
    <scope>NUCLEOTIDE SEQUENCE [LARGE SCALE GENOMIC DNA]</scope>
    <source>
        <strain evidence="3">NBRC 13813</strain>
    </source>
</reference>
<dbReference type="RefSeq" id="WP_229901390.1">
    <property type="nucleotide sequence ID" value="NZ_BMSI01000010.1"/>
</dbReference>
<proteinExistence type="predicted"/>